<proteinExistence type="predicted"/>
<evidence type="ECO:0000259" key="9">
    <source>
        <dbReference type="PROSITE" id="PS50075"/>
    </source>
</evidence>
<dbReference type="CDD" id="cd00833">
    <property type="entry name" value="PKS"/>
    <property type="match status" value="3"/>
</dbReference>
<evidence type="ECO:0000256" key="2">
    <source>
        <dbReference type="ARBA" id="ARBA00022450"/>
    </source>
</evidence>
<keyword evidence="6" id="KW-0511">Multifunctional enzyme</keyword>
<dbReference type="InterPro" id="IPR018201">
    <property type="entry name" value="Ketoacyl_synth_AS"/>
</dbReference>
<keyword evidence="2" id="KW-0596">Phosphopantetheine</keyword>
<dbReference type="InterPro" id="IPR014031">
    <property type="entry name" value="Ketoacyl_synth_C"/>
</dbReference>
<name>A0ABS3RJP5_9ACTN</name>
<dbReference type="InterPro" id="IPR015083">
    <property type="entry name" value="NorB/c/GfsB-D-like_docking"/>
</dbReference>
<dbReference type="SMART" id="SM01294">
    <property type="entry name" value="PKS_PP_betabranch"/>
    <property type="match status" value="3"/>
</dbReference>
<evidence type="ECO:0000256" key="5">
    <source>
        <dbReference type="ARBA" id="ARBA00023194"/>
    </source>
</evidence>
<evidence type="ECO:0000256" key="3">
    <source>
        <dbReference type="ARBA" id="ARBA00022553"/>
    </source>
</evidence>
<sequence length="4735" mass="487121">MESQEKLFDYLKKASAELQETRRRLRKLEADEREPVAIVAMSCRYPGGADGPDRLWELLARGGDAVAGFPGDRGWEAVEEADGAAPGDPAASYVRAGGFVPEATGFDAGFFGISPREALAMDPQQRLLLEVAWEALERAGIDPRSLRGSRTGVFAGASASGYGAGLGDGADGAEGYLLTGNAGSVISGRLSYVLGLEGPAVTVDTACSSSLVALHLACQALRSGECALALAGGVTVMATPATFMEFSRQQGLAADGRCKSFAASADGTGWAEGAGMLLVERLSDARRLGHPVLAVVRGSAVNQDGASNGLTAPNGPSQQRVIRAALADARLRADQVDAVEAHGTGTTLGDPIEAQALLATYGQDRPDDRPLLLGSVKSNIGHAQCAAGVAGVMKMVLALRHDLLPATLHVDEPSPHVNWSAGHVRLLTEATPWPGDGRQPRRAGVSAFGISGTNAHVIVEEAPDPAPTGAEPADGDTAAPAAVLTGTPPVWLVSGRTADGLAAQAGRLREFVVARPGLAPVDVGWSLAATRSVFEHRAVVVGGERDELVAGLAAVATGQPAAGVVTGAVPAGGPGRVVFVFPGQGSQWIGMGRELAASSPVFAERLAECAEALAPYVGWSLQDVLAGADGAPGLGTADVVQPVLWAVMVSLAAVWEAAGVEPDAVVGHSQGEIAAACVAGILSLEDAAKVVALRSKALTVLAGRGGMLSIAEPADKVRERLSEWGERLSVAAVNGPSATVVSGEPDALAELATLCAAQDVRNRLLPVDYASHHAQIEGLKDEILAVLEGIVPGRARVPMVSAMTGEFLDGPELDASYWYASLRATVEFDRAVRVLGEAGHRVFVETSPHPVLVSAITDTLEASGAEGPAAVVGTLRRDDGGADRLVSSLAEAHVQGASVDWTTVLPAGQKVELPTYAFQQQRYWPNVSASLLAQSAKGNRAGAESRFWTAVEGGDVSGLADALDVGGQQLGEVLPALAAWWRRERDGAATADWRYRISWVPVADTAPAVLSGTWLVVLPARQAAEEVGAGCVQALTAHGAHVVTVAVPAGELDRTALAACLTKALADNAAATGEGTETARADVAGVVSLLALDEGSVERFPTVAGGLAGSLALVQALLDAEIGGRLWMVTRGAVTVGTDEAPVGAVQAQAWGLGRVVGLEVPDRWGGLVDVPEVLDERAASRLCMLLAGCGEDQVAIRPAGVMARRLVRAPQPRIGAQWTPGGTVLVTGGTGAAGGHVAHWLTGRDARRIVLTSRSGARASGTAMLAAELAAAGSTVEVVACDTARRADVAELLAWIGRSGPSLTSVIHAAGIGDGALVEQTTVNDLAAVLSAKVTGAALLDELTAGMDLDAFVMFSSGAAIWGSGGLAGYAAANAFLDGLAESRRAKGLVGSSLAWGLWGGGGMGSGESGDQLQRLGMRVMDPAVAVKALGQVLDGGECSVVVADVDWTRFVPVFTLHRPSPLISSLPEVGQVLASTGAVVEGAESPLTQRLAGLSRTDQDRLLVDVVRAEAAAVLGHASADAVEPGRAFKELGFDSLTAVELRNRLRTVSGLALPSTLVFDYPTARAVARLLRSELLGDPVSTGSVQVVAAASDEPIAIVGMSCRYPGGITDPDGLWDLVADGTDAISGFPQDRGWEILEELSGAGLSDGVRYTRQGGFVYDAAGFDAGFFGISPREALAMDPQQRMLLETSWEVLEQAGIDPESLRGSATGVFAGAAFSGYSTDSPEAAGYQLTGGLTAVISGRVAYTLGLEGPAVTVDTACSSSLVALHLACQSLRSGECTLALAGGVAVLVTPGAFAEFSHQQGMAADGRCKPFAAAADGIGWGEGAGMVLLERLSDAQRNGHQVLAVLRGSAINQDGASNGLTAPNGPSQQRVIRAALANAQVAADQVDMVEAHGTGTTLGDPIEAQALLATYGQDRPDDRPLWLGSVKSNIGHTGAAAGIAGVIKTVLALRHRRLPRTLHVDEPSPHVDWAAGQVRLLTEPRPWSANAHPRRAAVSAFGVSGTNAHVIIEEAAEESAPGLDDDLVPVLADAQATSWVVSARTAGGLAAQAGRLREFVASRPALDPADVAWSLVTTRSAFDHRAVVVGDGQGGLLAGLTAVAAGEPAAGVVSGVAGDAGRVVFVFPGQGSQWVGMGRELAASSPVFAAKLAECAEALAPFVDWSLQDVLAGADGAPGLETADVVQPALWAVMVSLAAVWEAAGVRPDAVIGHSQGEIAAACVAGILSLEDAAKVVALRSKALTVLAGRGGMLSVADDAGKVRERLAEWGERLSVAAVNGPAATVVSGEPDALEELAAVYAADGVRTRLLPVDYASHNAQVETLREEIVSALSGIAPGQSRVPMVSAMTGEFLDGPELDPSYWYASLRTTVEFDRAVRALGEAGHQVFVEVSPHPVLTAAISDTLDDEAAVIGTLRRDDGGASRLMTSLAEAHTGGTHVDWTAVLPAGRRVSLPTYAFQHQRYWPEIPQSLLRPPGADGAGTAGEARFWAAVEGGDLTGLADALAVDGRRLGEVLPALAAWRRRERDEAAVADWRYRVSWQAVTEPAAAPLSGTWLLLAPAGRTDDAFVNGCVRALTGRGAQVTVADVGPDDLDRAALAARLGHLLPESPAAGVVSLLALEERRLAAYPAVPAGLAGTMLLLQALGDAGIEAPLWVVTSGAVAAGPGEAPTSPVQAQAWGLGRVAGLEHPDRWGGLIDLPPVLDDRAAARLCAVLAGCGEDQVAVRPSGILARRLVRAVPRRDRTRRELRGTVLATGATGGIGPYLAEWLTGSGASNVVLTSRRGPGMPGAAGLAAKLAASGTGVSLLACDVAERDQVVDLLDWIEMAAPPLRTVIHAAVGGDRLPLDRTDLPELAAGLAAKVDGARWLDELTADRDLDAFVLFSSIAATWGSSDHGAYAAANAHLDALALERRSRGLPATSVAWGVWDTRQDVTAELDLPRSVTWLLRQGMKFMRPAPALAALGQVLADDETFLAVADVDWTQFAPVFTAVRAWPLLDQIPEVAGLAIDAPAEPKGELAARLASATPAERERVVADLVRVHAAAVLGHASPDEVGATRAFRDMGFDSLTAVELRNRLNAETGLKLPSTAVFDYPSPQALARQITGRLLGVADAAPAVPVQAAASGEPIAIVGMGCRFPGGVNAPEQLWDLLASGGDAVCDFPADRGWDVTGLFDPDPDHPGTSYTSQGGFVFGAGEFDPGFFGISPREALAMDPQQRLLLETAWEALERAGIDPLSLRGTSTGVFAGASPSGYLAQSVGTEGSEGHLITGNVPSVISGRVSYVLGLEGPAVTVDTACSSSLVALHLACQAVRSGECGMALAGGVAVMADPAEFVGFSRQRVLAADGRCKAFGASADGMGLAEGAGMVLVERLSDALRNGHPVLAVVRGSAINQDGASNGLTAPNGPSQQRVIRAALANARLSATDVDAVEGHGTGTTLGDPIEAQALLVTYGQDRPDDKPLWLGSIKSNIGHAQQAAGVAGVIKTVLALQHRELPRTLHADEPTPHVDWSSGAVRLLSEAVPWNSDEEPHRVGVSAFGISGTNAHIILEEAPAPTSDGVPEVSERPVPVLTGGPAVWPLSARTGGGLAAQAGRLREFVMASLDLDPADVGWSLVTTRSAFEHRAVVTGDGPVELLGGLSAVAAGEPAAGVVSGVAGDAGRVVFVFPGQGSQWIGMGREVAAASPVFAARLAECAAALAPYVDWSLQDVLDGVDGAPALETADVVQPALWAVMVSLAAVWEAAGVQPDAVVGHSQGEIAAACAAGILSLEEAAKVVALRSKALTVLAGRGGMLSIAEPAGKVRERLTAWGERLSVAAVNGPAATVVSGEPAALNELAAACEADSVRTRLLPVDYASHSAQVEAIEQEIVDLLKGIVPGQARLPMVSAMTGEFLDGPELDASYWYASLRAPVEFDRAIRVLAEAGNRMFIEASPHPVLTAPIIETLEAVTSDSAATRAIGTLRRDDGGADRLLISLAEAYTAGASVEWTSVLPAGERVDLPTYAFQRERFWPEPLTQPTTTGGDGAEAGFWAAVEDGDVTGLAEALAVDDQRLSEVLPALASWRRQERDTAAVSDWRYRVSWVPVSESGPVVLPGTWLLIAPADDLTPRELVDGCERALTDRDAQVIVTEAASGSADRGSLAGLLAQAVPADGVAGIVSLLAMDERPAAGVEGVAGGVSATLALVQALGDLGVEAPLWVLTRGAVAAGDTAAVSAVQAQVWGLCRVAGLEHPDRWGGLVDLPPVWNERTAGRLCEVLAAGAEDQVALRTAGIMARRLVRAPRPAAGGGRWVPRGSVLLTGGTGGVGGHVARWLTGRDAARLVLVSRSGPGASGAAALAAELAERGTAVEVIACDTGRRPQVAGLLERIAAGGPPLTSVFHAAGTGQTTAVQDMGVEELAGLLAAKAVSAAHLDELTAGLDLDAFVLFSSGSAVWGSQRLPGYAAANAFLDGLAESRRARGLPATSIAWGLWGGGGMGEGDAGDQLQRLGLRVMDPAPAVRALGQVLDGGESLITVADVDWARFAPVFTLHRPSPLIADLPEVARAIADGAQADEASGEAGDALAARLDGLPRAEQDRVLADLVRAEAAAVLGHRSADAVPGGRAFRDLGFDSLTAVELRNRLTAATGLKLPATLVFDYPSSAVLAGHLAARIRGEGGTEPLLAELDRLEAALADVPADGDLRANVTVRLQTVLSKWMSAEAAEKENAVVDRLESASADEVLDFIDKEFGAS</sequence>
<dbReference type="InterPro" id="IPR001227">
    <property type="entry name" value="Ac_transferase_dom_sf"/>
</dbReference>
<keyword evidence="12" id="KW-1185">Reference proteome</keyword>
<dbReference type="InterPro" id="IPR013968">
    <property type="entry name" value="PKS_KR"/>
</dbReference>
<dbReference type="Gene3D" id="3.40.50.720">
    <property type="entry name" value="NAD(P)-binding Rossmann-like Domain"/>
    <property type="match status" value="3"/>
</dbReference>
<dbReference type="Pfam" id="PF16197">
    <property type="entry name" value="KAsynt_C_assoc"/>
    <property type="match status" value="3"/>
</dbReference>
<dbReference type="Pfam" id="PF00550">
    <property type="entry name" value="PP-binding"/>
    <property type="match status" value="3"/>
</dbReference>
<gene>
    <name evidence="11" type="ORF">J4709_05090</name>
</gene>
<keyword evidence="5" id="KW-0045">Antibiotic biosynthesis</keyword>
<accession>A0ABS3RJP5</accession>
<dbReference type="CDD" id="cd08952">
    <property type="entry name" value="KR_1_SDR_x"/>
    <property type="match status" value="3"/>
</dbReference>
<feature type="domain" description="Ketosynthase family 3 (KS3)" evidence="10">
    <location>
        <begin position="33"/>
        <end position="461"/>
    </location>
</feature>
<dbReference type="Pfam" id="PF02801">
    <property type="entry name" value="Ketoacyl-synt_C"/>
    <property type="match status" value="3"/>
</dbReference>
<dbReference type="InterPro" id="IPR016036">
    <property type="entry name" value="Malonyl_transacylase_ACP-bd"/>
</dbReference>
<dbReference type="Proteomes" id="UP000680206">
    <property type="component" value="Unassembled WGS sequence"/>
</dbReference>
<dbReference type="InterPro" id="IPR029058">
    <property type="entry name" value="AB_hydrolase_fold"/>
</dbReference>
<evidence type="ECO:0000256" key="1">
    <source>
        <dbReference type="ARBA" id="ARBA00001957"/>
    </source>
</evidence>
<dbReference type="PANTHER" id="PTHR43775">
    <property type="entry name" value="FATTY ACID SYNTHASE"/>
    <property type="match status" value="1"/>
</dbReference>
<dbReference type="SUPFAM" id="SSF47336">
    <property type="entry name" value="ACP-like"/>
    <property type="match status" value="3"/>
</dbReference>
<evidence type="ECO:0000256" key="7">
    <source>
        <dbReference type="ARBA" id="ARBA00023315"/>
    </source>
</evidence>
<dbReference type="Gene3D" id="3.30.70.3290">
    <property type="match status" value="3"/>
</dbReference>
<dbReference type="InterPro" id="IPR057326">
    <property type="entry name" value="KR_dom"/>
</dbReference>
<dbReference type="InterPro" id="IPR032821">
    <property type="entry name" value="PKS_assoc"/>
</dbReference>
<dbReference type="SUPFAM" id="SSF51735">
    <property type="entry name" value="NAD(P)-binding Rossmann-fold domains"/>
    <property type="match status" value="6"/>
</dbReference>
<reference evidence="11 12" key="1">
    <citation type="submission" date="2021-03" db="EMBL/GenBank/DDBJ databases">
        <title>Actinomadura violae sp. nov., isolated from lichen in Thailand.</title>
        <authorList>
            <person name="Kanchanasin P."/>
            <person name="Saeng-In P."/>
            <person name="Phongsopitanun W."/>
            <person name="Yuki M."/>
            <person name="Kudo T."/>
            <person name="Ohkuma M."/>
            <person name="Tanasupawat S."/>
        </authorList>
    </citation>
    <scope>NUCLEOTIDE SEQUENCE [LARGE SCALE GENOMIC DNA]</scope>
    <source>
        <strain evidence="11 12">LCR2-06</strain>
    </source>
</reference>
<feature type="region of interest" description="Disordered" evidence="8">
    <location>
        <begin position="462"/>
        <end position="481"/>
    </location>
</feature>
<dbReference type="PROSITE" id="PS00012">
    <property type="entry name" value="PHOSPHOPANTETHEINE"/>
    <property type="match status" value="3"/>
</dbReference>
<feature type="domain" description="Ketosynthase family 3 (KS3)" evidence="10">
    <location>
        <begin position="3131"/>
        <end position="3556"/>
    </location>
</feature>
<dbReference type="Gene3D" id="1.10.1200.10">
    <property type="entry name" value="ACP-like"/>
    <property type="match status" value="3"/>
</dbReference>
<dbReference type="InterPro" id="IPR009081">
    <property type="entry name" value="PP-bd_ACP"/>
</dbReference>
<evidence type="ECO:0000256" key="8">
    <source>
        <dbReference type="SAM" id="MobiDB-lite"/>
    </source>
</evidence>
<keyword evidence="3" id="KW-0597">Phosphoprotein</keyword>
<dbReference type="InterPro" id="IPR014030">
    <property type="entry name" value="Ketoacyl_synth_N"/>
</dbReference>
<dbReference type="EMBL" id="JAGEPF010000003">
    <property type="protein sequence ID" value="MBO2456941.1"/>
    <property type="molecule type" value="Genomic_DNA"/>
</dbReference>
<dbReference type="InterPro" id="IPR050091">
    <property type="entry name" value="PKS_NRPS_Biosynth_Enz"/>
</dbReference>
<dbReference type="SUPFAM" id="SSF55048">
    <property type="entry name" value="Probable ACP-binding domain of malonyl-CoA ACP transacylase"/>
    <property type="match status" value="3"/>
</dbReference>
<dbReference type="Pfam" id="PF00698">
    <property type="entry name" value="Acyl_transf_1"/>
    <property type="match status" value="3"/>
</dbReference>
<dbReference type="PANTHER" id="PTHR43775:SF51">
    <property type="entry name" value="INACTIVE PHENOLPHTHIOCEROL SYNTHESIS POLYKETIDE SYNTHASE TYPE I PKS1-RELATED"/>
    <property type="match status" value="1"/>
</dbReference>
<dbReference type="Gene3D" id="3.40.47.10">
    <property type="match status" value="3"/>
</dbReference>
<feature type="domain" description="Ketosynthase family 3 (KS3)" evidence="10">
    <location>
        <begin position="1596"/>
        <end position="2018"/>
    </location>
</feature>
<dbReference type="SUPFAM" id="SSF52151">
    <property type="entry name" value="FabD/lysophospholipase-like"/>
    <property type="match status" value="3"/>
</dbReference>
<comment type="caution">
    <text evidence="11">The sequence shown here is derived from an EMBL/GenBank/DDBJ whole genome shotgun (WGS) entry which is preliminary data.</text>
</comment>
<organism evidence="11 12">
    <name type="scientific">Actinomadura violacea</name>
    <dbReference type="NCBI Taxonomy" id="2819934"/>
    <lineage>
        <taxon>Bacteria</taxon>
        <taxon>Bacillati</taxon>
        <taxon>Actinomycetota</taxon>
        <taxon>Actinomycetes</taxon>
        <taxon>Streptosporangiales</taxon>
        <taxon>Thermomonosporaceae</taxon>
        <taxon>Actinomadura</taxon>
    </lineage>
</organism>
<dbReference type="Pfam" id="PF08659">
    <property type="entry name" value="KR"/>
    <property type="match status" value="3"/>
</dbReference>
<dbReference type="SMART" id="SM00825">
    <property type="entry name" value="PKS_KS"/>
    <property type="match status" value="3"/>
</dbReference>
<dbReference type="InterPro" id="IPR014043">
    <property type="entry name" value="Acyl_transferase_dom"/>
</dbReference>
<feature type="domain" description="Carrier" evidence="9">
    <location>
        <begin position="4581"/>
        <end position="4656"/>
    </location>
</feature>
<dbReference type="InterPro" id="IPR036736">
    <property type="entry name" value="ACP-like_sf"/>
</dbReference>
<dbReference type="InterPro" id="IPR016035">
    <property type="entry name" value="Acyl_Trfase/lysoPLipase"/>
</dbReference>
<dbReference type="InterPro" id="IPR020806">
    <property type="entry name" value="PKS_PP-bd"/>
</dbReference>
<feature type="domain" description="Carrier" evidence="9">
    <location>
        <begin position="1503"/>
        <end position="1578"/>
    </location>
</feature>
<dbReference type="SUPFAM" id="SSF53474">
    <property type="entry name" value="alpha/beta-Hydrolases"/>
    <property type="match status" value="1"/>
</dbReference>
<evidence type="ECO:0000313" key="11">
    <source>
        <dbReference type="EMBL" id="MBO2456941.1"/>
    </source>
</evidence>
<dbReference type="SMART" id="SM00827">
    <property type="entry name" value="PKS_AT"/>
    <property type="match status" value="3"/>
</dbReference>
<dbReference type="Pfam" id="PF18369">
    <property type="entry name" value="PKS_DE"/>
    <property type="match status" value="3"/>
</dbReference>
<dbReference type="Gene3D" id="3.40.366.10">
    <property type="entry name" value="Malonyl-Coenzyme A Acyl Carrier Protein, domain 2"/>
    <property type="match status" value="3"/>
</dbReference>
<feature type="domain" description="Carrier" evidence="9">
    <location>
        <begin position="3038"/>
        <end position="3113"/>
    </location>
</feature>
<keyword evidence="7" id="KW-0012">Acyltransferase</keyword>
<dbReference type="InterPro" id="IPR006162">
    <property type="entry name" value="Ppantetheine_attach_site"/>
</dbReference>
<dbReference type="InterPro" id="IPR036291">
    <property type="entry name" value="NAD(P)-bd_dom_sf"/>
</dbReference>
<dbReference type="PROSITE" id="PS00606">
    <property type="entry name" value="KS3_1"/>
    <property type="match status" value="3"/>
</dbReference>
<dbReference type="PROSITE" id="PS52004">
    <property type="entry name" value="KS3_2"/>
    <property type="match status" value="3"/>
</dbReference>
<keyword evidence="4" id="KW-0808">Transferase</keyword>
<dbReference type="InterPro" id="IPR041618">
    <property type="entry name" value="PKS_DE"/>
</dbReference>
<comment type="cofactor">
    <cofactor evidence="1">
        <name>pantetheine 4'-phosphate</name>
        <dbReference type="ChEBI" id="CHEBI:47942"/>
    </cofactor>
</comment>
<dbReference type="SMART" id="SM00822">
    <property type="entry name" value="PKS_KR"/>
    <property type="match status" value="3"/>
</dbReference>
<dbReference type="NCBIfam" id="NF045894">
    <property type="entry name" value="PKS_plus_SDR"/>
    <property type="match status" value="3"/>
</dbReference>
<evidence type="ECO:0000256" key="6">
    <source>
        <dbReference type="ARBA" id="ARBA00023268"/>
    </source>
</evidence>
<evidence type="ECO:0000313" key="12">
    <source>
        <dbReference type="Proteomes" id="UP000680206"/>
    </source>
</evidence>
<dbReference type="SMART" id="SM00823">
    <property type="entry name" value="PKS_PP"/>
    <property type="match status" value="3"/>
</dbReference>
<dbReference type="InterPro" id="IPR016039">
    <property type="entry name" value="Thiolase-like"/>
</dbReference>
<dbReference type="Gene3D" id="3.40.50.11460">
    <property type="match status" value="1"/>
</dbReference>
<dbReference type="SUPFAM" id="SSF53901">
    <property type="entry name" value="Thiolase-like"/>
    <property type="match status" value="3"/>
</dbReference>
<protein>
    <submittedName>
        <fullName evidence="11">SDR family NAD(P)-dependent oxidoreductase</fullName>
    </submittedName>
</protein>
<dbReference type="Pfam" id="PF08990">
    <property type="entry name" value="Docking"/>
    <property type="match status" value="1"/>
</dbReference>
<dbReference type="Pfam" id="PF00109">
    <property type="entry name" value="ketoacyl-synt"/>
    <property type="match status" value="3"/>
</dbReference>
<evidence type="ECO:0000256" key="4">
    <source>
        <dbReference type="ARBA" id="ARBA00022679"/>
    </source>
</evidence>
<evidence type="ECO:0000259" key="10">
    <source>
        <dbReference type="PROSITE" id="PS52004"/>
    </source>
</evidence>
<dbReference type="Gene3D" id="6.10.140.1830">
    <property type="match status" value="3"/>
</dbReference>
<dbReference type="InterPro" id="IPR020841">
    <property type="entry name" value="PKS_Beta-ketoAc_synthase_dom"/>
</dbReference>
<dbReference type="PROSITE" id="PS50075">
    <property type="entry name" value="CARRIER"/>
    <property type="match status" value="3"/>
</dbReference>